<comment type="caution">
    <text evidence="9">The sequence shown here is derived from an EMBL/GenBank/DDBJ whole genome shotgun (WGS) entry which is preliminary data.</text>
</comment>
<comment type="subcellular location">
    <subcellularLocation>
        <location evidence="2">Cytoplasm</location>
    </subcellularLocation>
    <subcellularLocation>
        <location evidence="1">Endomembrane system</location>
        <topology evidence="1">Peripheral membrane protein</topology>
    </subcellularLocation>
</comment>
<evidence type="ECO:0000256" key="6">
    <source>
        <dbReference type="SAM" id="Coils"/>
    </source>
</evidence>
<evidence type="ECO:0000256" key="7">
    <source>
        <dbReference type="SAM" id="MobiDB-lite"/>
    </source>
</evidence>
<reference evidence="9" key="1">
    <citation type="submission" date="2021-02" db="EMBL/GenBank/DDBJ databases">
        <authorList>
            <person name="Nowell W R."/>
        </authorList>
    </citation>
    <scope>NUCLEOTIDE SEQUENCE</scope>
</reference>
<dbReference type="GO" id="GO:0005794">
    <property type="term" value="C:Golgi apparatus"/>
    <property type="evidence" value="ECO:0007669"/>
    <property type="project" value="TreeGrafter"/>
</dbReference>
<accession>A0A814I472</accession>
<dbReference type="Proteomes" id="UP000663882">
    <property type="component" value="Unassembled WGS sequence"/>
</dbReference>
<evidence type="ECO:0000259" key="8">
    <source>
        <dbReference type="PROSITE" id="PS50913"/>
    </source>
</evidence>
<dbReference type="SMART" id="SM00755">
    <property type="entry name" value="Grip"/>
    <property type="match status" value="1"/>
</dbReference>
<dbReference type="OrthoDB" id="9898580at2759"/>
<dbReference type="InterPro" id="IPR051952">
    <property type="entry name" value="Golgi-autophagy_related"/>
</dbReference>
<feature type="coiled-coil region" evidence="6">
    <location>
        <begin position="429"/>
        <end position="488"/>
    </location>
</feature>
<feature type="coiled-coil region" evidence="6">
    <location>
        <begin position="99"/>
        <end position="176"/>
    </location>
</feature>
<evidence type="ECO:0000256" key="4">
    <source>
        <dbReference type="ARBA" id="ARBA00023054"/>
    </source>
</evidence>
<dbReference type="AlphaFoldDB" id="A0A814I472"/>
<proteinExistence type="predicted"/>
<dbReference type="Gene3D" id="1.10.220.60">
    <property type="entry name" value="GRIP domain"/>
    <property type="match status" value="1"/>
</dbReference>
<evidence type="ECO:0000256" key="1">
    <source>
        <dbReference type="ARBA" id="ARBA00004184"/>
    </source>
</evidence>
<feature type="coiled-coil region" evidence="6">
    <location>
        <begin position="202"/>
        <end position="293"/>
    </location>
</feature>
<protein>
    <recommendedName>
        <fullName evidence="8">GRIP domain-containing protein</fullName>
    </recommendedName>
</protein>
<keyword evidence="5" id="KW-0472">Membrane</keyword>
<evidence type="ECO:0000256" key="5">
    <source>
        <dbReference type="ARBA" id="ARBA00023136"/>
    </source>
</evidence>
<organism evidence="9 10">
    <name type="scientific">Rotaria sordida</name>
    <dbReference type="NCBI Taxonomy" id="392033"/>
    <lineage>
        <taxon>Eukaryota</taxon>
        <taxon>Metazoa</taxon>
        <taxon>Spiralia</taxon>
        <taxon>Gnathifera</taxon>
        <taxon>Rotifera</taxon>
        <taxon>Eurotatoria</taxon>
        <taxon>Bdelloidea</taxon>
        <taxon>Philodinida</taxon>
        <taxon>Philodinidae</taxon>
        <taxon>Rotaria</taxon>
    </lineage>
</organism>
<evidence type="ECO:0000313" key="10">
    <source>
        <dbReference type="Proteomes" id="UP000663882"/>
    </source>
</evidence>
<dbReference type="Pfam" id="PF01465">
    <property type="entry name" value="GRIP"/>
    <property type="match status" value="1"/>
</dbReference>
<evidence type="ECO:0000256" key="2">
    <source>
        <dbReference type="ARBA" id="ARBA00004496"/>
    </source>
</evidence>
<dbReference type="PANTHER" id="PTHR23157:SF25">
    <property type="entry name" value="GRIP AND COILED-COIL DOMAIN-CONTAINING PROTEIN 1"/>
    <property type="match status" value="1"/>
</dbReference>
<dbReference type="PROSITE" id="PS50913">
    <property type="entry name" value="GRIP"/>
    <property type="match status" value="1"/>
</dbReference>
<name>A0A814I472_9BILA</name>
<keyword evidence="4 6" id="KW-0175">Coiled coil</keyword>
<feature type="domain" description="GRIP" evidence="8">
    <location>
        <begin position="685"/>
        <end position="735"/>
    </location>
</feature>
<dbReference type="EMBL" id="CAJNOO010000718">
    <property type="protein sequence ID" value="CAF1017922.1"/>
    <property type="molecule type" value="Genomic_DNA"/>
</dbReference>
<sequence>MSSKSELTKTIETQQTRITLLEQRFADVVAAYKNLRKEKEVLESTVRVLSSPAASITSSGESTVTENETNLNTKEDNGSGNEADNTQTQSEQQIFKEKFQTLRQNVAIITEQKQRMEQMFQSDKRKLKTENEELKKLLEEAKAENIIIKEKSDNEIKELKKSLRQSQRDHERETADHGVMMRELQTLLSTERNKSETMEHQFEENRAKVLTLESQLDTLKKQYNNLNSQYQTKLNDIKEKYSIDLEELKRSKENIVQLTSKIKDMEIKHVEQLRVESKRNQQLEKKLIDITSENAQKISTSETHIAELSDQIGVIEKQRAQDQMIIQRLKERIAQLDVENALLTKASSTSIEHDDIDITNNDDDNNNHRDLDTLMQRIAKLKVLIRVANDRFGKSLTIEDILNIDREMSSGTTNINGINLSTENNKILHSKCYEEIDRLKNELEKYRSKTVAVFKAKNFKDINASKEIDDLRNQIDQLREKLTQSQSLYNCENDRHIQVVEKLESCITNLHKQHRQEIEHILTRKRIELNELECELEKQRERIQRLLNEKDHELETMKKQQLEQSTILDNKIIHSTSNIQQIDESPTIMNELFSHNHYSASSSSSSTIGGPISSDNNNLLYFIQEQQLREQELTSLRKQRHELELTIRDLNNKYSFEINQLQITIEKLNDDLEHIKLSTQRNELLTKNEHNIDYIKNVFYHYLLANDTQVKHTMANALMTILHFSTKEKAKVESQKHTTSLTSGGWFNHK</sequence>
<evidence type="ECO:0000313" key="9">
    <source>
        <dbReference type="EMBL" id="CAF1017922.1"/>
    </source>
</evidence>
<dbReference type="PANTHER" id="PTHR23157">
    <property type="entry name" value="GRIP AND COILED-COIL DOMAIN-CONTAINING PROTEIN 1"/>
    <property type="match status" value="1"/>
</dbReference>
<keyword evidence="3" id="KW-0963">Cytoplasm</keyword>
<gene>
    <name evidence="9" type="ORF">RFH988_LOCUS15043</name>
</gene>
<dbReference type="InterPro" id="IPR000237">
    <property type="entry name" value="GRIP_dom"/>
</dbReference>
<feature type="region of interest" description="Disordered" evidence="7">
    <location>
        <begin position="50"/>
        <end position="90"/>
    </location>
</feature>
<feature type="coiled-coil region" evidence="6">
    <location>
        <begin position="515"/>
        <end position="563"/>
    </location>
</feature>
<feature type="coiled-coil region" evidence="6">
    <location>
        <begin position="633"/>
        <end position="678"/>
    </location>
</feature>
<evidence type="ECO:0000256" key="3">
    <source>
        <dbReference type="ARBA" id="ARBA00022490"/>
    </source>
</evidence>
<feature type="compositionally biased region" description="Polar residues" evidence="7">
    <location>
        <begin position="52"/>
        <end position="90"/>
    </location>
</feature>
<feature type="coiled-coil region" evidence="6">
    <location>
        <begin position="4"/>
        <end position="38"/>
    </location>
</feature>